<dbReference type="PANTHER" id="PTHR48187">
    <property type="entry name" value="LD21810P"/>
    <property type="match status" value="1"/>
</dbReference>
<dbReference type="SUPFAM" id="SSF53474">
    <property type="entry name" value="alpha/beta-Hydrolases"/>
    <property type="match status" value="1"/>
</dbReference>
<feature type="region of interest" description="Disordered" evidence="1">
    <location>
        <begin position="1120"/>
        <end position="1139"/>
    </location>
</feature>
<gene>
    <name evidence="3" type="ORF">MPDQ_000452</name>
</gene>
<evidence type="ECO:0000256" key="1">
    <source>
        <dbReference type="SAM" id="MobiDB-lite"/>
    </source>
</evidence>
<feature type="compositionally biased region" description="Polar residues" evidence="1">
    <location>
        <begin position="1203"/>
        <end position="1214"/>
    </location>
</feature>
<dbReference type="Proteomes" id="UP000319663">
    <property type="component" value="Unassembled WGS sequence"/>
</dbReference>
<keyword evidence="4" id="KW-1185">Reference proteome</keyword>
<feature type="region of interest" description="Disordered" evidence="1">
    <location>
        <begin position="1247"/>
        <end position="1276"/>
    </location>
</feature>
<evidence type="ECO:0000313" key="3">
    <source>
        <dbReference type="EMBL" id="TQB70424.1"/>
    </source>
</evidence>
<feature type="compositionally biased region" description="Polar residues" evidence="1">
    <location>
        <begin position="1263"/>
        <end position="1275"/>
    </location>
</feature>
<dbReference type="InterPro" id="IPR002182">
    <property type="entry name" value="NB-ARC"/>
</dbReference>
<dbReference type="Gene3D" id="3.40.50.1820">
    <property type="entry name" value="alpha/beta hydrolase"/>
    <property type="match status" value="1"/>
</dbReference>
<evidence type="ECO:0000313" key="4">
    <source>
        <dbReference type="Proteomes" id="UP000319663"/>
    </source>
</evidence>
<dbReference type="Gene3D" id="3.40.50.300">
    <property type="entry name" value="P-loop containing nucleotide triphosphate hydrolases"/>
    <property type="match status" value="1"/>
</dbReference>
<comment type="caution">
    <text evidence="3">The sequence shown here is derived from an EMBL/GenBank/DDBJ whole genome shotgun (WGS) entry which is preliminary data.</text>
</comment>
<dbReference type="PANTHER" id="PTHR48187:SF2">
    <property type="entry name" value="LD21810P"/>
    <property type="match status" value="1"/>
</dbReference>
<organism evidence="3 4">
    <name type="scientific">Monascus purpureus</name>
    <name type="common">Red mold</name>
    <name type="synonym">Monascus anka</name>
    <dbReference type="NCBI Taxonomy" id="5098"/>
    <lineage>
        <taxon>Eukaryota</taxon>
        <taxon>Fungi</taxon>
        <taxon>Dikarya</taxon>
        <taxon>Ascomycota</taxon>
        <taxon>Pezizomycotina</taxon>
        <taxon>Eurotiomycetes</taxon>
        <taxon>Eurotiomycetidae</taxon>
        <taxon>Eurotiales</taxon>
        <taxon>Aspergillaceae</taxon>
        <taxon>Monascus</taxon>
    </lineage>
</organism>
<reference evidence="3 4" key="1">
    <citation type="submission" date="2019-06" db="EMBL/GenBank/DDBJ databases">
        <title>Wine fermentation using esterase from Monascus purpureus.</title>
        <authorList>
            <person name="Geng C."/>
            <person name="Zhang Y."/>
        </authorList>
    </citation>
    <scope>NUCLEOTIDE SEQUENCE [LARGE SCALE GENOMIC DNA]</scope>
    <source>
        <strain evidence="3">HQ1</strain>
    </source>
</reference>
<sequence length="1290" mass="144012">MPGREVKRFGLTQIWCSEEPLVDIVLVHGLNGHPNDTWTSESGVFWPADLLPQLGPKYVRVLTYGYNASIASFTDSVSHDGILQHAETLSGDLSANRNLRNCTDRPIIFVCHSLGGLVVKRALLYCRSIAHENIEHLRSIYVSTYGILFLGTPHNGSDMAKWGHLLQSICGAVFPKKFMDSSPNLIKALKTNNELLQNINSEFADVASRFHIYFFHETRATRVGTTREMIVDEHSAAPYIEGVERMGIEADHGRMCKFDSESAPGYEAVAEALLRYSRDAPSRIADRWIEEKKRRLLERQTRANEIFNSPNLSSSNMGGGLSVSVPDMNNIGSSTVSLSLSPIDGRRSSGQDLTRSVDLSLIAYQKKPFFVAPPGFHPNAIFVGMRRELEILHVRLFKAKKRPLRLMAVLITGVTGSGKSHLARQYVWTHLNDYPGGIFWVDAKTFQSTCTCFWDIAVEVGLIDGKTELGGSESKASAKHVDAVRHWFQAREEWLLIFDGLCFDKDEDISRLKQFLPNNKNCAIIYTSIDKTLARKQRLFEPYCLTVPPLREEDGCKLLFKDMSIKRPTPQQLQKAKELVRHFEGLPLAIHAISHRLSAASKPIEKYRVNSHLTDQKLAEPFLGIMNDLYRMRRFEALYLINLLSYLGHRIPVGLIVLGRHALEDWDVQILTSSRPGERPDLDTTLQTLIKYGLIERTTHPYDFWHPKHSPQQSSESVDLKRVVIAADSSESPTESSSQDGFFAAYQNVSVIDIIKIHSVVQRFCRDELKIMDEETKAMGTRDRSTAGFYDSWLVVATRVFCKAYEKAKSKMDMQDVGLSKDYREFSTHGCVLLELYPKKLTSKSPQLVYEARSDLENTMSSIERQIDAIPPHTSQEEIRNNRSVFDRYSSPSSSIPDSDEGPSRQTTWDSRVFEPLAAEALNKDRPRPPKSVNLGPFPPHIYRYTAGEAGYETDTEGFNATVRSSPAISQISEDTERPRSSQASTPTNLVDDFEWNVVNASRFVRPESKTKPILPILTKSSAHRIPEPPGSHSPAQRALETLQRGRARLEEPPTLSLKENSRNYANVAVEHSEGMTIPGKELSLSKNSFASRLQGQPSYESLYSDGSYTQRQSWIRPTDKGALDRCRRPAQNEQSHLEARITRKLKALDLNSAPVSRYHSRHSTAAIPADLSASSPSISPSSHVGQIVGNLGTGDEGGVGNQRVSTSKPGSNLSPLAHPSAIMPGTSPPSIITDLPSGYLTEPVQQESVSHAETMPGEKPQHSQPADSIVSGTGSWMDGVSAIFRKHGR</sequence>
<dbReference type="EMBL" id="VIFY01000108">
    <property type="protein sequence ID" value="TQB70424.1"/>
    <property type="molecule type" value="Genomic_DNA"/>
</dbReference>
<dbReference type="InterPro" id="IPR029058">
    <property type="entry name" value="AB_hydrolase_fold"/>
</dbReference>
<feature type="region of interest" description="Disordered" evidence="1">
    <location>
        <begin position="1193"/>
        <end position="1214"/>
    </location>
</feature>
<feature type="compositionally biased region" description="Low complexity" evidence="1">
    <location>
        <begin position="887"/>
        <end position="897"/>
    </location>
</feature>
<feature type="region of interest" description="Disordered" evidence="1">
    <location>
        <begin position="867"/>
        <end position="910"/>
    </location>
</feature>
<accession>A0A507QTQ5</accession>
<feature type="domain" description="NB-ARC" evidence="2">
    <location>
        <begin position="405"/>
        <end position="560"/>
    </location>
</feature>
<protein>
    <recommendedName>
        <fullName evidence="2">NB-ARC domain-containing protein</fullName>
    </recommendedName>
</protein>
<proteinExistence type="predicted"/>
<feature type="region of interest" description="Disordered" evidence="1">
    <location>
        <begin position="967"/>
        <end position="988"/>
    </location>
</feature>
<dbReference type="Pfam" id="PF00931">
    <property type="entry name" value="NB-ARC"/>
    <property type="match status" value="1"/>
</dbReference>
<dbReference type="SUPFAM" id="SSF52540">
    <property type="entry name" value="P-loop containing nucleoside triphosphate hydrolases"/>
    <property type="match status" value="1"/>
</dbReference>
<dbReference type="InterPro" id="IPR027417">
    <property type="entry name" value="P-loop_NTPase"/>
</dbReference>
<evidence type="ECO:0000259" key="2">
    <source>
        <dbReference type="Pfam" id="PF00931"/>
    </source>
</evidence>
<dbReference type="GO" id="GO:0043531">
    <property type="term" value="F:ADP binding"/>
    <property type="evidence" value="ECO:0007669"/>
    <property type="project" value="InterPro"/>
</dbReference>
<name>A0A507QTQ5_MONPU</name>